<dbReference type="Proteomes" id="UP000035760">
    <property type="component" value="Unassembled WGS sequence"/>
</dbReference>
<gene>
    <name evidence="1" type="ORF">BN873_210170</name>
</gene>
<evidence type="ECO:0000313" key="2">
    <source>
        <dbReference type="Proteomes" id="UP000035760"/>
    </source>
</evidence>
<sequence>MSAPVGCRCSGLTFLHHEPGRADPGDLRAFSFDTRMKRSRAKKIPSPAIGEKGYIA</sequence>
<reference evidence="1" key="1">
    <citation type="submission" date="2013-07" db="EMBL/GenBank/DDBJ databases">
        <authorList>
            <person name="McIlroy S."/>
        </authorList>
    </citation>
    <scope>NUCLEOTIDE SEQUENCE [LARGE SCALE GENOMIC DNA]</scope>
    <source>
        <strain evidence="1">Run_A_D11</strain>
    </source>
</reference>
<keyword evidence="2" id="KW-1185">Reference proteome</keyword>
<accession>W6M5Q3</accession>
<dbReference type="AlphaFoldDB" id="W6M5Q3"/>
<proteinExistence type="predicted"/>
<name>W6M5Q3_9GAMM</name>
<dbReference type="EMBL" id="CBTJ020000027">
    <property type="protein sequence ID" value="CDI01949.1"/>
    <property type="molecule type" value="Genomic_DNA"/>
</dbReference>
<reference evidence="1" key="2">
    <citation type="submission" date="2014-03" db="EMBL/GenBank/DDBJ databases">
        <title>Candidatus Competibacter-lineage genomes retrieved from metagenomes reveal functional metabolic diversity.</title>
        <authorList>
            <person name="McIlroy S.J."/>
            <person name="Albertsen M."/>
            <person name="Andresen E.K."/>
            <person name="Saunders A.M."/>
            <person name="Kristiansen R."/>
            <person name="Stokholm-Bjerregaard M."/>
            <person name="Nielsen K.L."/>
            <person name="Nielsen P.H."/>
        </authorList>
    </citation>
    <scope>NUCLEOTIDE SEQUENCE</scope>
    <source>
        <strain evidence="1">Run_A_D11</strain>
    </source>
</reference>
<comment type="caution">
    <text evidence="1">The sequence shown here is derived from an EMBL/GenBank/DDBJ whole genome shotgun (WGS) entry which is preliminary data.</text>
</comment>
<protein>
    <submittedName>
        <fullName evidence="1">Uncharacterized protein</fullName>
    </submittedName>
</protein>
<organism evidence="1 2">
    <name type="scientific">Candidatus Competibacter denitrificans Run_A_D11</name>
    <dbReference type="NCBI Taxonomy" id="1400863"/>
    <lineage>
        <taxon>Bacteria</taxon>
        <taxon>Pseudomonadati</taxon>
        <taxon>Pseudomonadota</taxon>
        <taxon>Gammaproteobacteria</taxon>
        <taxon>Candidatus Competibacteraceae</taxon>
        <taxon>Candidatus Competibacter</taxon>
    </lineage>
</organism>
<evidence type="ECO:0000313" key="1">
    <source>
        <dbReference type="EMBL" id="CDI01949.1"/>
    </source>
</evidence>